<reference evidence="3" key="1">
    <citation type="submission" date="2017-04" db="EMBL/GenBank/DDBJ databases">
        <title>Function of individual gut microbiota members based on whole genome sequencing of pure cultures obtained from chicken caecum.</title>
        <authorList>
            <person name="Medvecky M."/>
            <person name="Cejkova D."/>
            <person name="Polansky O."/>
            <person name="Karasova D."/>
            <person name="Kubasova T."/>
            <person name="Cizek A."/>
            <person name="Rychlik I."/>
        </authorList>
    </citation>
    <scope>NUCLEOTIDE SEQUENCE [LARGE SCALE GENOMIC DNA]</scope>
    <source>
        <strain evidence="3">An175</strain>
    </source>
</reference>
<sequence length="104" mass="11824">MNEQIILLIFLVAALAVTLGLYFLKAKKQIQYKGDERWKLIQLNANNAANISNAVLIVLLVVLPLFIDSQTTFTLQRVITFALIYIGIRNLIELVATIYFDKKL</sequence>
<evidence type="ECO:0000256" key="1">
    <source>
        <dbReference type="SAM" id="Phobius"/>
    </source>
</evidence>
<feature type="transmembrane region" description="Helical" evidence="1">
    <location>
        <begin position="79"/>
        <end position="100"/>
    </location>
</feature>
<keyword evidence="1" id="KW-1133">Transmembrane helix</keyword>
<dbReference type="RefSeq" id="WP_087303172.1">
    <property type="nucleotide sequence ID" value="NZ_NFKP01000033.1"/>
</dbReference>
<dbReference type="Proteomes" id="UP000196386">
    <property type="component" value="Unassembled WGS sequence"/>
</dbReference>
<accession>A0A1Y4MFC3</accession>
<name>A0A1Y4MFC3_9FIRM</name>
<evidence type="ECO:0000313" key="3">
    <source>
        <dbReference type="Proteomes" id="UP000196386"/>
    </source>
</evidence>
<comment type="caution">
    <text evidence="2">The sequence shown here is derived from an EMBL/GenBank/DDBJ whole genome shotgun (WGS) entry which is preliminary data.</text>
</comment>
<feature type="transmembrane region" description="Helical" evidence="1">
    <location>
        <begin position="45"/>
        <end position="67"/>
    </location>
</feature>
<evidence type="ECO:0000313" key="2">
    <source>
        <dbReference type="EMBL" id="OUP67474.1"/>
    </source>
</evidence>
<feature type="transmembrane region" description="Helical" evidence="1">
    <location>
        <begin position="6"/>
        <end position="24"/>
    </location>
</feature>
<keyword evidence="1" id="KW-0812">Transmembrane</keyword>
<gene>
    <name evidence="2" type="ORF">B5F11_18220</name>
</gene>
<dbReference type="AlphaFoldDB" id="A0A1Y4MFC3"/>
<dbReference type="EMBL" id="NFKP01000033">
    <property type="protein sequence ID" value="OUP67474.1"/>
    <property type="molecule type" value="Genomic_DNA"/>
</dbReference>
<organism evidence="2 3">
    <name type="scientific">Anaerotruncus colihominis</name>
    <dbReference type="NCBI Taxonomy" id="169435"/>
    <lineage>
        <taxon>Bacteria</taxon>
        <taxon>Bacillati</taxon>
        <taxon>Bacillota</taxon>
        <taxon>Clostridia</taxon>
        <taxon>Eubacteriales</taxon>
        <taxon>Oscillospiraceae</taxon>
        <taxon>Anaerotruncus</taxon>
    </lineage>
</organism>
<proteinExistence type="predicted"/>
<keyword evidence="1" id="KW-0472">Membrane</keyword>
<protein>
    <submittedName>
        <fullName evidence="2">Uncharacterized protein</fullName>
    </submittedName>
</protein>